<protein>
    <submittedName>
        <fullName evidence="3">Putative tricarboxylic transport membrane protein</fullName>
    </submittedName>
</protein>
<feature type="transmembrane region" description="Helical" evidence="1">
    <location>
        <begin position="206"/>
        <end position="224"/>
    </location>
</feature>
<dbReference type="PANTHER" id="PTHR35342:SF5">
    <property type="entry name" value="TRICARBOXYLIC TRANSPORT PROTEIN"/>
    <property type="match status" value="1"/>
</dbReference>
<feature type="transmembrane region" description="Helical" evidence="1">
    <location>
        <begin position="469"/>
        <end position="491"/>
    </location>
</feature>
<proteinExistence type="predicted"/>
<feature type="transmembrane region" description="Helical" evidence="1">
    <location>
        <begin position="418"/>
        <end position="448"/>
    </location>
</feature>
<dbReference type="EMBL" id="SLXQ01000008">
    <property type="protein sequence ID" value="TCP50036.1"/>
    <property type="molecule type" value="Genomic_DNA"/>
</dbReference>
<feature type="transmembrane region" description="Helical" evidence="1">
    <location>
        <begin position="20"/>
        <end position="39"/>
    </location>
</feature>
<sequence>MELFGNLLDGIGGVVTPINLMLLASGVLLGMVVGVMPGLGPSAGLAILLPLTFGLDPTGAIVMLAAVYYGAMYGGTITSVLINTPGESATVASTFDGYPLARQGRAAPALVMAAIASFVAGTVGAILISVAAPPTAALAANFGPPELFLVVVLGLLTLIVVVGKNRLLGAVSVLLGFLLATVGIDIGGGEQRYTFGSTQLINGIDFIPVAIGLFGIGEILLTLYRGGHLERLRYFKVGARSRRFWPTRKDFGESRGAIARGSVLGFFVGATPGAGATVASLMSYSVEKSVSRTPEKFGKGAMPGLAGPEAANNAASSGAMVPLLTLGIPGSASTAVLLAAFLMWGLQPGPLLMDQEPELAWGLIGSMYLGNIMLVVLNIFCIPLFASMAKVPFRILGPIVIVLCTLGTFSVHGSIVEVGIMFACGVLGFVMRLYGLSPAALVIALVLGPLAEQTLRQSMIISGGSFDVFLSRPVSLVLLCVIPLIAMLPMISKLTRNRLARKRATESPTPTGRH</sequence>
<name>A0A4V2STB0_9PSEU</name>
<dbReference type="PANTHER" id="PTHR35342">
    <property type="entry name" value="TRICARBOXYLIC TRANSPORT PROTEIN"/>
    <property type="match status" value="1"/>
</dbReference>
<feature type="transmembrane region" description="Helical" evidence="1">
    <location>
        <begin position="359"/>
        <end position="386"/>
    </location>
</feature>
<feature type="transmembrane region" description="Helical" evidence="1">
    <location>
        <begin position="167"/>
        <end position="186"/>
    </location>
</feature>
<evidence type="ECO:0000256" key="1">
    <source>
        <dbReference type="SAM" id="Phobius"/>
    </source>
</evidence>
<evidence type="ECO:0000259" key="2">
    <source>
        <dbReference type="Pfam" id="PF01970"/>
    </source>
</evidence>
<comment type="caution">
    <text evidence="3">The sequence shown here is derived from an EMBL/GenBank/DDBJ whole genome shotgun (WGS) entry which is preliminary data.</text>
</comment>
<gene>
    <name evidence="3" type="ORF">EV191_108123</name>
</gene>
<feature type="transmembrane region" description="Helical" evidence="1">
    <location>
        <begin position="323"/>
        <end position="347"/>
    </location>
</feature>
<evidence type="ECO:0000313" key="3">
    <source>
        <dbReference type="EMBL" id="TCP50036.1"/>
    </source>
</evidence>
<evidence type="ECO:0000313" key="4">
    <source>
        <dbReference type="Proteomes" id="UP000294911"/>
    </source>
</evidence>
<feature type="domain" description="DUF112" evidence="2">
    <location>
        <begin position="20"/>
        <end position="443"/>
    </location>
</feature>
<organism evidence="3 4">
    <name type="scientific">Tamaricihabitans halophyticus</name>
    <dbReference type="NCBI Taxonomy" id="1262583"/>
    <lineage>
        <taxon>Bacteria</taxon>
        <taxon>Bacillati</taxon>
        <taxon>Actinomycetota</taxon>
        <taxon>Actinomycetes</taxon>
        <taxon>Pseudonocardiales</taxon>
        <taxon>Pseudonocardiaceae</taxon>
        <taxon>Tamaricihabitans</taxon>
    </lineage>
</organism>
<accession>A0A4V2STB0</accession>
<keyword evidence="1" id="KW-1133">Transmembrane helix</keyword>
<dbReference type="AlphaFoldDB" id="A0A4V2STB0"/>
<dbReference type="Proteomes" id="UP000294911">
    <property type="component" value="Unassembled WGS sequence"/>
</dbReference>
<dbReference type="InterPro" id="IPR002823">
    <property type="entry name" value="DUF112_TM"/>
</dbReference>
<dbReference type="Pfam" id="PF01970">
    <property type="entry name" value="TctA"/>
    <property type="match status" value="1"/>
</dbReference>
<reference evidence="3 4" key="1">
    <citation type="submission" date="2019-03" db="EMBL/GenBank/DDBJ databases">
        <title>Genomic Encyclopedia of Type Strains, Phase IV (KMG-IV): sequencing the most valuable type-strain genomes for metagenomic binning, comparative biology and taxonomic classification.</title>
        <authorList>
            <person name="Goeker M."/>
        </authorList>
    </citation>
    <scope>NUCLEOTIDE SEQUENCE [LARGE SCALE GENOMIC DNA]</scope>
    <source>
        <strain evidence="3 4">DSM 45765</strain>
    </source>
</reference>
<feature type="transmembrane region" description="Helical" evidence="1">
    <location>
        <begin position="109"/>
        <end position="132"/>
    </location>
</feature>
<dbReference type="RefSeq" id="WP_132878350.1">
    <property type="nucleotide sequence ID" value="NZ_SLXQ01000008.1"/>
</dbReference>
<dbReference type="OrthoDB" id="9781349at2"/>
<keyword evidence="4" id="KW-1185">Reference proteome</keyword>
<feature type="transmembrane region" description="Helical" evidence="1">
    <location>
        <begin position="393"/>
        <end position="412"/>
    </location>
</feature>
<keyword evidence="1" id="KW-0812">Transmembrane</keyword>
<feature type="transmembrane region" description="Helical" evidence="1">
    <location>
        <begin position="138"/>
        <end position="160"/>
    </location>
</feature>
<keyword evidence="1" id="KW-0472">Membrane</keyword>